<gene>
    <name evidence="8" type="ORF">ACFL27_08700</name>
</gene>
<dbReference type="PROSITE" id="PS50979">
    <property type="entry name" value="BC"/>
    <property type="match status" value="1"/>
</dbReference>
<sequence>MAKQHYFSKILIANRGEIAVRIMRTCRDMGIATVAVYSDSDRKALHVQYADEAYYLGGNAARESYLVIEKIIGVAREAKADAIHPGYGFLAENPEFCQACHDEGITFIGPDSHAIKAMGNKTLARELMMQAQVPIVPGTTDPLTTDQEKSRESASRIGFPLMIKAAAGGGGKGMRIVEKEADFASALRGAQSEALSSFGDGTVYLEKYLTSPHHIEIQILADVDGNTVYLFERECSIQRRHQKVIEECPSPFIDDALRHEMGQAAIEVAKAVNYHNAGTVEFMVDASKKYYFLEMNTRLQVEHPITELVTGKDLVQLQIMIAAGEKLPFNQNELTMNGAAMECRIYAEDPENNFIPSPGKIQQLSVASGPGIRDDCGVFEGYEIPIFYDPLISKLCVWAESRDLVLARMKRALTEYNVVGVRTNIALHQQILNNPHFQRGVYDTTFIDRYIQNAQKSKVKEKEMLAIAAAAIFHHQKVTHGEENVTLSQDRAQKNRWKEYGRQRILSSRI</sequence>
<dbReference type="PROSITE" id="PS00866">
    <property type="entry name" value="CPSASE_1"/>
    <property type="match status" value="1"/>
</dbReference>
<evidence type="ECO:0000256" key="4">
    <source>
        <dbReference type="ARBA" id="ARBA00023267"/>
    </source>
</evidence>
<dbReference type="InterPro" id="IPR005479">
    <property type="entry name" value="CPAse_ATP-bd"/>
</dbReference>
<organism evidence="8 9">
    <name type="scientific">candidate division CSSED10-310 bacterium</name>
    <dbReference type="NCBI Taxonomy" id="2855610"/>
    <lineage>
        <taxon>Bacteria</taxon>
        <taxon>Bacteria division CSSED10-310</taxon>
    </lineage>
</organism>
<keyword evidence="2 5" id="KW-0547">Nucleotide-binding</keyword>
<dbReference type="PANTHER" id="PTHR18866">
    <property type="entry name" value="CARBOXYLASE:PYRUVATE/ACETYL-COA/PROPIONYL-COA CARBOXYLASE"/>
    <property type="match status" value="1"/>
</dbReference>
<dbReference type="PANTHER" id="PTHR18866:SF33">
    <property type="entry name" value="METHYLCROTONOYL-COA CARBOXYLASE SUBUNIT ALPHA, MITOCHONDRIAL-RELATED"/>
    <property type="match status" value="1"/>
</dbReference>
<evidence type="ECO:0000259" key="7">
    <source>
        <dbReference type="PROSITE" id="PS50979"/>
    </source>
</evidence>
<dbReference type="NCBIfam" id="NF006367">
    <property type="entry name" value="PRK08591.1"/>
    <property type="match status" value="1"/>
</dbReference>
<dbReference type="PROSITE" id="PS00867">
    <property type="entry name" value="CPSASE_2"/>
    <property type="match status" value="1"/>
</dbReference>
<dbReference type="InterPro" id="IPR005481">
    <property type="entry name" value="BC-like_N"/>
</dbReference>
<keyword evidence="9" id="KW-1185">Reference proteome</keyword>
<comment type="caution">
    <text evidence="8">The sequence shown here is derived from an EMBL/GenBank/DDBJ whole genome shotgun (WGS) entry which is preliminary data.</text>
</comment>
<dbReference type="Pfam" id="PF02786">
    <property type="entry name" value="CPSase_L_D2"/>
    <property type="match status" value="1"/>
</dbReference>
<dbReference type="InterPro" id="IPR011764">
    <property type="entry name" value="Biotin_carboxylation_dom"/>
</dbReference>
<name>A0ABV6YVM9_UNCC1</name>
<dbReference type="EMBL" id="JBHPBY010000086">
    <property type="protein sequence ID" value="MFC1850256.1"/>
    <property type="molecule type" value="Genomic_DNA"/>
</dbReference>
<reference evidence="8 9" key="1">
    <citation type="submission" date="2024-09" db="EMBL/GenBank/DDBJ databases">
        <title>Laminarin stimulates single cell rates of sulfate reduction while oxygen inhibits transcriptomic activity in coastal marine sediment.</title>
        <authorList>
            <person name="Lindsay M."/>
            <person name="Orcutt B."/>
            <person name="Emerson D."/>
            <person name="Stepanauskas R."/>
            <person name="D'Angelo T."/>
        </authorList>
    </citation>
    <scope>NUCLEOTIDE SEQUENCE [LARGE SCALE GENOMIC DNA]</scope>
    <source>
        <strain evidence="8">SAG AM-311-K15</strain>
    </source>
</reference>
<dbReference type="SUPFAM" id="SSF56059">
    <property type="entry name" value="Glutathione synthetase ATP-binding domain-like"/>
    <property type="match status" value="1"/>
</dbReference>
<evidence type="ECO:0000313" key="9">
    <source>
        <dbReference type="Proteomes" id="UP001594351"/>
    </source>
</evidence>
<dbReference type="InterPro" id="IPR011761">
    <property type="entry name" value="ATP-grasp"/>
</dbReference>
<accession>A0ABV6YVM9</accession>
<dbReference type="InterPro" id="IPR050856">
    <property type="entry name" value="Biotin_carboxylase_complex"/>
</dbReference>
<dbReference type="Gene3D" id="3.30.470.20">
    <property type="entry name" value="ATP-grasp fold, B domain"/>
    <property type="match status" value="1"/>
</dbReference>
<keyword evidence="1" id="KW-0436">Ligase</keyword>
<dbReference type="InterPro" id="IPR016185">
    <property type="entry name" value="PreATP-grasp_dom_sf"/>
</dbReference>
<keyword evidence="4" id="KW-0092">Biotin</keyword>
<feature type="domain" description="Biotin carboxylation" evidence="7">
    <location>
        <begin position="6"/>
        <end position="452"/>
    </location>
</feature>
<dbReference type="SMART" id="SM00878">
    <property type="entry name" value="Biotin_carb_C"/>
    <property type="match status" value="1"/>
</dbReference>
<dbReference type="InterPro" id="IPR005482">
    <property type="entry name" value="Biotin_COase_C"/>
</dbReference>
<dbReference type="Proteomes" id="UP001594351">
    <property type="component" value="Unassembled WGS sequence"/>
</dbReference>
<dbReference type="Pfam" id="PF00289">
    <property type="entry name" value="Biotin_carb_N"/>
    <property type="match status" value="1"/>
</dbReference>
<dbReference type="SUPFAM" id="SSF52440">
    <property type="entry name" value="PreATP-grasp domain"/>
    <property type="match status" value="1"/>
</dbReference>
<evidence type="ECO:0000259" key="6">
    <source>
        <dbReference type="PROSITE" id="PS50975"/>
    </source>
</evidence>
<evidence type="ECO:0000256" key="3">
    <source>
        <dbReference type="ARBA" id="ARBA00022840"/>
    </source>
</evidence>
<dbReference type="PROSITE" id="PS50975">
    <property type="entry name" value="ATP_GRASP"/>
    <property type="match status" value="1"/>
</dbReference>
<evidence type="ECO:0000256" key="5">
    <source>
        <dbReference type="PROSITE-ProRule" id="PRU00409"/>
    </source>
</evidence>
<evidence type="ECO:0000256" key="2">
    <source>
        <dbReference type="ARBA" id="ARBA00022741"/>
    </source>
</evidence>
<evidence type="ECO:0000256" key="1">
    <source>
        <dbReference type="ARBA" id="ARBA00022598"/>
    </source>
</evidence>
<dbReference type="InterPro" id="IPR011054">
    <property type="entry name" value="Rudment_hybrid_motif"/>
</dbReference>
<feature type="domain" description="ATP-grasp" evidence="6">
    <location>
        <begin position="125"/>
        <end position="323"/>
    </location>
</feature>
<proteinExistence type="predicted"/>
<dbReference type="Pfam" id="PF02785">
    <property type="entry name" value="Biotin_carb_C"/>
    <property type="match status" value="1"/>
</dbReference>
<protein>
    <submittedName>
        <fullName evidence="8">Acetyl/propionyl/methylcrotonyl-CoA carboxylase subunit alpha</fullName>
    </submittedName>
</protein>
<evidence type="ECO:0000313" key="8">
    <source>
        <dbReference type="EMBL" id="MFC1850256.1"/>
    </source>
</evidence>
<dbReference type="SUPFAM" id="SSF51246">
    <property type="entry name" value="Rudiment single hybrid motif"/>
    <property type="match status" value="1"/>
</dbReference>
<keyword evidence="3 5" id="KW-0067">ATP-binding</keyword>